<dbReference type="RefSeq" id="XP_060408022.1">
    <property type="nucleotide sequence ID" value="XM_060564298.1"/>
</dbReference>
<protein>
    <submittedName>
        <fullName evidence="1">Uncharacterized protein</fullName>
    </submittedName>
</protein>
<comment type="caution">
    <text evidence="1">The sequence shown here is derived from an EMBL/GenBank/DDBJ whole genome shotgun (WGS) entry which is preliminary data.</text>
</comment>
<name>A0AAD8PL82_9PEZI</name>
<evidence type="ECO:0000313" key="2">
    <source>
        <dbReference type="Proteomes" id="UP001230504"/>
    </source>
</evidence>
<dbReference type="GeneID" id="85448538"/>
<accession>A0AAD8PL82</accession>
<proteinExistence type="predicted"/>
<keyword evidence="2" id="KW-1185">Reference proteome</keyword>
<dbReference type="Proteomes" id="UP001230504">
    <property type="component" value="Unassembled WGS sequence"/>
</dbReference>
<reference evidence="1" key="1">
    <citation type="submission" date="2021-06" db="EMBL/GenBank/DDBJ databases">
        <title>Comparative genomics, transcriptomics and evolutionary studies reveal genomic signatures of adaptation to plant cell wall in hemibiotrophic fungi.</title>
        <authorList>
            <consortium name="DOE Joint Genome Institute"/>
            <person name="Baroncelli R."/>
            <person name="Diaz J.F."/>
            <person name="Benocci T."/>
            <person name="Peng M."/>
            <person name="Battaglia E."/>
            <person name="Haridas S."/>
            <person name="Andreopoulos W."/>
            <person name="Labutti K."/>
            <person name="Pangilinan J."/>
            <person name="Floch G.L."/>
            <person name="Makela M.R."/>
            <person name="Henrissat B."/>
            <person name="Grigoriev I.V."/>
            <person name="Crouch J.A."/>
            <person name="De Vries R.P."/>
            <person name="Sukno S.A."/>
            <person name="Thon M.R."/>
        </authorList>
    </citation>
    <scope>NUCLEOTIDE SEQUENCE</scope>
    <source>
        <strain evidence="1">CBS 125086</strain>
    </source>
</reference>
<dbReference type="EMBL" id="JAHLJV010000122">
    <property type="protein sequence ID" value="KAK1569819.1"/>
    <property type="molecule type" value="Genomic_DNA"/>
</dbReference>
<dbReference type="AlphaFoldDB" id="A0AAD8PL82"/>
<organism evidence="1 2">
    <name type="scientific">Colletotrichum navitas</name>
    <dbReference type="NCBI Taxonomy" id="681940"/>
    <lineage>
        <taxon>Eukaryota</taxon>
        <taxon>Fungi</taxon>
        <taxon>Dikarya</taxon>
        <taxon>Ascomycota</taxon>
        <taxon>Pezizomycotina</taxon>
        <taxon>Sordariomycetes</taxon>
        <taxon>Hypocreomycetidae</taxon>
        <taxon>Glomerellales</taxon>
        <taxon>Glomerellaceae</taxon>
        <taxon>Colletotrichum</taxon>
        <taxon>Colletotrichum graminicola species complex</taxon>
    </lineage>
</organism>
<gene>
    <name evidence="1" type="ORF">LY79DRAFT_674419</name>
</gene>
<evidence type="ECO:0000313" key="1">
    <source>
        <dbReference type="EMBL" id="KAK1569819.1"/>
    </source>
</evidence>
<sequence length="255" mass="28228">MTAAAVPNAVLPGQAHAALEGFTLGDLDLDNSTALTPDDLATFDIDDDRVKKDSQDMLHLAMLFHMNPDDRSNFFDKQRPAVGNDVNSPEKIPKELADLKARVGDLRGLTGGEEWAKIFYFNAIEPKFVESVGQKLKTSPQSLNNPLTRHCTVLQCLYPMTIADPDKKPETIPLDLRYAELVKRWIKAGQAHLGAYIAGVADLQESVVNAFRDWVYMILKDQDSSGEVLHKQLKENPLETNKFLQGQAPGQIAGM</sequence>